<proteinExistence type="predicted"/>
<dbReference type="EMBL" id="JACHXA010000010">
    <property type="protein sequence ID" value="MBB3066811.1"/>
    <property type="molecule type" value="Genomic_DNA"/>
</dbReference>
<dbReference type="GO" id="GO:0003677">
    <property type="term" value="F:DNA binding"/>
    <property type="evidence" value="ECO:0007669"/>
    <property type="project" value="UniProtKB-UniRule"/>
</dbReference>
<feature type="DNA-binding region" description="H-T-H motif" evidence="4">
    <location>
        <begin position="17"/>
        <end position="36"/>
    </location>
</feature>
<comment type="caution">
    <text evidence="6">The sequence shown here is derived from an EMBL/GenBank/DDBJ whole genome shotgun (WGS) entry which is preliminary data.</text>
</comment>
<evidence type="ECO:0000313" key="7">
    <source>
        <dbReference type="Proteomes" id="UP000581135"/>
    </source>
</evidence>
<gene>
    <name evidence="6" type="ORF">FHR98_003121</name>
</gene>
<dbReference type="Proteomes" id="UP000581135">
    <property type="component" value="Unassembled WGS sequence"/>
</dbReference>
<dbReference type="SUPFAM" id="SSF48498">
    <property type="entry name" value="Tetracyclin repressor-like, C-terminal domain"/>
    <property type="match status" value="1"/>
</dbReference>
<feature type="domain" description="HTH tetR-type" evidence="5">
    <location>
        <begin position="1"/>
        <end position="54"/>
    </location>
</feature>
<dbReference type="Gene3D" id="1.10.357.10">
    <property type="entry name" value="Tetracycline Repressor, domain 2"/>
    <property type="match status" value="1"/>
</dbReference>
<protein>
    <submittedName>
        <fullName evidence="6">AcrR family transcriptional regulator</fullName>
    </submittedName>
</protein>
<keyword evidence="1" id="KW-0805">Transcription regulation</keyword>
<dbReference type="InterPro" id="IPR009057">
    <property type="entry name" value="Homeodomain-like_sf"/>
</dbReference>
<dbReference type="AlphaFoldDB" id="A0A839SVH8"/>
<keyword evidence="2 4" id="KW-0238">DNA-binding</keyword>
<dbReference type="InterPro" id="IPR001647">
    <property type="entry name" value="HTH_TetR"/>
</dbReference>
<evidence type="ECO:0000256" key="3">
    <source>
        <dbReference type="ARBA" id="ARBA00023163"/>
    </source>
</evidence>
<dbReference type="PANTHER" id="PTHR47506">
    <property type="entry name" value="TRANSCRIPTIONAL REGULATORY PROTEIN"/>
    <property type="match status" value="1"/>
</dbReference>
<evidence type="ECO:0000256" key="4">
    <source>
        <dbReference type="PROSITE-ProRule" id="PRU00335"/>
    </source>
</evidence>
<dbReference type="RefSeq" id="WP_246377916.1">
    <property type="nucleotide sequence ID" value="NZ_JACHXA010000010.1"/>
</dbReference>
<keyword evidence="3" id="KW-0804">Transcription</keyword>
<sequence length="193" mass="21834">MDIAQESILAKGFDATSIEEIVAAADVTRSGFFYHFSDKNALALALIERHIEIEDQIFDNLWARAWELSDDPLQRVLIGFKLLAELLEDMQTGHPGCLVATAAYQDRLFNQAVRDANRRAVLGWRQRFREMFEQIAEKYPPQDEVGFDALADFVSTVVEGGIVMAKALGEPRMTAGQILLLRQYVKLLFTPRD</sequence>
<name>A0A839SVH8_9PROT</name>
<dbReference type="PANTHER" id="PTHR47506:SF1">
    <property type="entry name" value="HTH-TYPE TRANSCRIPTIONAL REGULATOR YJDC"/>
    <property type="match status" value="1"/>
</dbReference>
<reference evidence="6 7" key="1">
    <citation type="submission" date="2020-08" db="EMBL/GenBank/DDBJ databases">
        <title>Genomic Encyclopedia of Type Strains, Phase III (KMG-III): the genomes of soil and plant-associated and newly described type strains.</title>
        <authorList>
            <person name="Whitman W."/>
        </authorList>
    </citation>
    <scope>NUCLEOTIDE SEQUENCE [LARGE SCALE GENOMIC DNA]</scope>
    <source>
        <strain evidence="6 7">CECT 8803</strain>
    </source>
</reference>
<keyword evidence="7" id="KW-1185">Reference proteome</keyword>
<dbReference type="InterPro" id="IPR036271">
    <property type="entry name" value="Tet_transcr_reg_TetR-rel_C_sf"/>
</dbReference>
<dbReference type="PROSITE" id="PS50977">
    <property type="entry name" value="HTH_TETR_2"/>
    <property type="match status" value="1"/>
</dbReference>
<dbReference type="SUPFAM" id="SSF46689">
    <property type="entry name" value="Homeodomain-like"/>
    <property type="match status" value="1"/>
</dbReference>
<evidence type="ECO:0000313" key="6">
    <source>
        <dbReference type="EMBL" id="MBB3066811.1"/>
    </source>
</evidence>
<accession>A0A839SVH8</accession>
<dbReference type="Pfam" id="PF00440">
    <property type="entry name" value="TetR_N"/>
    <property type="match status" value="1"/>
</dbReference>
<evidence type="ECO:0000259" key="5">
    <source>
        <dbReference type="PROSITE" id="PS50977"/>
    </source>
</evidence>
<evidence type="ECO:0000256" key="2">
    <source>
        <dbReference type="ARBA" id="ARBA00023125"/>
    </source>
</evidence>
<organism evidence="6 7">
    <name type="scientific">Limibacillus halophilus</name>
    <dbReference type="NCBI Taxonomy" id="1579333"/>
    <lineage>
        <taxon>Bacteria</taxon>
        <taxon>Pseudomonadati</taxon>
        <taxon>Pseudomonadota</taxon>
        <taxon>Alphaproteobacteria</taxon>
        <taxon>Rhodospirillales</taxon>
        <taxon>Rhodovibrionaceae</taxon>
        <taxon>Limibacillus</taxon>
    </lineage>
</organism>
<evidence type="ECO:0000256" key="1">
    <source>
        <dbReference type="ARBA" id="ARBA00023015"/>
    </source>
</evidence>